<accession>A0ABN2ETV0</accession>
<gene>
    <name evidence="1" type="ORF">GCM10009744_00320</name>
</gene>
<dbReference type="SUPFAM" id="SSF109854">
    <property type="entry name" value="DinB/YfiT-like putative metalloenzymes"/>
    <property type="match status" value="1"/>
</dbReference>
<dbReference type="InterPro" id="IPR034660">
    <property type="entry name" value="DinB/YfiT-like"/>
</dbReference>
<evidence type="ECO:0000313" key="1">
    <source>
        <dbReference type="EMBL" id="GAA1617714.1"/>
    </source>
</evidence>
<sequence length="168" mass="19020">MLPDDQLGDTRELHLAWLDFYRRTLERKLDGLSEEELRTSRLPSGWTPLELLKHLVFMERRWLRWGFAGEPFPDPWGDSGGIDDGPWRLEDGDTLEGLLQELRAGGERSRQVVETGELGNRAAAGGRFGVGEEGPTLNWILFHVLQEYARHVGQLDIARELADGVTGE</sequence>
<name>A0ABN2ETV0_9ACTN</name>
<evidence type="ECO:0000313" key="2">
    <source>
        <dbReference type="Proteomes" id="UP001501319"/>
    </source>
</evidence>
<protein>
    <submittedName>
        <fullName evidence="1">DinB family protein</fullName>
    </submittedName>
</protein>
<dbReference type="Gene3D" id="1.20.120.450">
    <property type="entry name" value="dinb family like domain"/>
    <property type="match status" value="1"/>
</dbReference>
<dbReference type="Proteomes" id="UP001501319">
    <property type="component" value="Unassembled WGS sequence"/>
</dbReference>
<proteinExistence type="predicted"/>
<organism evidence="1 2">
    <name type="scientific">Kribbella alba</name>
    <dbReference type="NCBI Taxonomy" id="190197"/>
    <lineage>
        <taxon>Bacteria</taxon>
        <taxon>Bacillati</taxon>
        <taxon>Actinomycetota</taxon>
        <taxon>Actinomycetes</taxon>
        <taxon>Propionibacteriales</taxon>
        <taxon>Kribbellaceae</taxon>
        <taxon>Kribbella</taxon>
    </lineage>
</organism>
<reference evidence="1 2" key="1">
    <citation type="journal article" date="2019" name="Int. J. Syst. Evol. Microbiol.">
        <title>The Global Catalogue of Microorganisms (GCM) 10K type strain sequencing project: providing services to taxonomists for standard genome sequencing and annotation.</title>
        <authorList>
            <consortium name="The Broad Institute Genomics Platform"/>
            <consortium name="The Broad Institute Genome Sequencing Center for Infectious Disease"/>
            <person name="Wu L."/>
            <person name="Ma J."/>
        </authorList>
    </citation>
    <scope>NUCLEOTIDE SEQUENCE [LARGE SCALE GENOMIC DNA]</scope>
    <source>
        <strain evidence="1 2">JCM 14306</strain>
    </source>
</reference>
<dbReference type="RefSeq" id="WP_344107191.1">
    <property type="nucleotide sequence ID" value="NZ_BAAANE010000001.1"/>
</dbReference>
<dbReference type="Pfam" id="PF04978">
    <property type="entry name" value="MST"/>
    <property type="match status" value="1"/>
</dbReference>
<dbReference type="InterPro" id="IPR007061">
    <property type="entry name" value="MST-like"/>
</dbReference>
<comment type="caution">
    <text evidence="1">The sequence shown here is derived from an EMBL/GenBank/DDBJ whole genome shotgun (WGS) entry which is preliminary data.</text>
</comment>
<keyword evidence="2" id="KW-1185">Reference proteome</keyword>
<dbReference type="EMBL" id="BAAANE010000001">
    <property type="protein sequence ID" value="GAA1617714.1"/>
    <property type="molecule type" value="Genomic_DNA"/>
</dbReference>